<organism evidence="2">
    <name type="scientific">candidate division WOR-3 bacterium</name>
    <dbReference type="NCBI Taxonomy" id="2052148"/>
    <lineage>
        <taxon>Bacteria</taxon>
        <taxon>Bacteria division WOR-3</taxon>
    </lineage>
</organism>
<protein>
    <recommendedName>
        <fullName evidence="1">Putative zinc-finger domain-containing protein</fullName>
    </recommendedName>
</protein>
<dbReference type="Gene3D" id="1.10.10.1320">
    <property type="entry name" value="Anti-sigma factor, zinc-finger domain"/>
    <property type="match status" value="1"/>
</dbReference>
<accession>A0A7C4GH76</accession>
<proteinExistence type="predicted"/>
<dbReference type="AlphaFoldDB" id="A0A7C4GH76"/>
<reference evidence="2" key="1">
    <citation type="journal article" date="2020" name="mSystems">
        <title>Genome- and Community-Level Interaction Insights into Carbon Utilization and Element Cycling Functions of Hydrothermarchaeota in Hydrothermal Sediment.</title>
        <authorList>
            <person name="Zhou Z."/>
            <person name="Liu Y."/>
            <person name="Xu W."/>
            <person name="Pan J."/>
            <person name="Luo Z.H."/>
            <person name="Li M."/>
        </authorList>
    </citation>
    <scope>NUCLEOTIDE SEQUENCE [LARGE SCALE GENOMIC DNA]</scope>
    <source>
        <strain evidence="2">SpSt-488</strain>
    </source>
</reference>
<dbReference type="Pfam" id="PF13490">
    <property type="entry name" value="zf-HC2"/>
    <property type="match status" value="1"/>
</dbReference>
<name>A0A7C4GH76_UNCW3</name>
<dbReference type="EMBL" id="DSUT01000103">
    <property type="protein sequence ID" value="HGK28322.1"/>
    <property type="molecule type" value="Genomic_DNA"/>
</dbReference>
<dbReference type="InterPro" id="IPR027383">
    <property type="entry name" value="Znf_put"/>
</dbReference>
<evidence type="ECO:0000313" key="2">
    <source>
        <dbReference type="EMBL" id="HGK28322.1"/>
    </source>
</evidence>
<sequence>MRERAEPVHECHECAELLEWAAAYLDGEASAELRSELMVHVHDCAVCARMLRSLQRMVEVFHLIPHQEVPAHVHEQLWIAIRHELDSVRDEDEEA</sequence>
<evidence type="ECO:0000259" key="1">
    <source>
        <dbReference type="Pfam" id="PF13490"/>
    </source>
</evidence>
<dbReference type="InterPro" id="IPR041916">
    <property type="entry name" value="Anti_sigma_zinc_sf"/>
</dbReference>
<comment type="caution">
    <text evidence="2">The sequence shown here is derived from an EMBL/GenBank/DDBJ whole genome shotgun (WGS) entry which is preliminary data.</text>
</comment>
<feature type="domain" description="Putative zinc-finger" evidence="1">
    <location>
        <begin position="14"/>
        <end position="48"/>
    </location>
</feature>
<gene>
    <name evidence="2" type="ORF">ENS41_05135</name>
</gene>